<reference evidence="1 2" key="1">
    <citation type="journal article" date="2023" name="Sci. Data">
        <title>Genome assembly of the Korean intertidal mud-creeper Batillaria attramentaria.</title>
        <authorList>
            <person name="Patra A.K."/>
            <person name="Ho P.T."/>
            <person name="Jun S."/>
            <person name="Lee S.J."/>
            <person name="Kim Y."/>
            <person name="Won Y.J."/>
        </authorList>
    </citation>
    <scope>NUCLEOTIDE SEQUENCE [LARGE SCALE GENOMIC DNA]</scope>
    <source>
        <strain evidence="1">Wonlab-2016</strain>
    </source>
</reference>
<gene>
    <name evidence="1" type="ORF">BaRGS_00020189</name>
</gene>
<dbReference type="EMBL" id="JACVVK020000149">
    <property type="protein sequence ID" value="KAK7488572.1"/>
    <property type="molecule type" value="Genomic_DNA"/>
</dbReference>
<organism evidence="1 2">
    <name type="scientific">Batillaria attramentaria</name>
    <dbReference type="NCBI Taxonomy" id="370345"/>
    <lineage>
        <taxon>Eukaryota</taxon>
        <taxon>Metazoa</taxon>
        <taxon>Spiralia</taxon>
        <taxon>Lophotrochozoa</taxon>
        <taxon>Mollusca</taxon>
        <taxon>Gastropoda</taxon>
        <taxon>Caenogastropoda</taxon>
        <taxon>Sorbeoconcha</taxon>
        <taxon>Cerithioidea</taxon>
        <taxon>Batillariidae</taxon>
        <taxon>Batillaria</taxon>
    </lineage>
</organism>
<feature type="non-terminal residue" evidence="1">
    <location>
        <position position="51"/>
    </location>
</feature>
<keyword evidence="2" id="KW-1185">Reference proteome</keyword>
<evidence type="ECO:0000313" key="2">
    <source>
        <dbReference type="Proteomes" id="UP001519460"/>
    </source>
</evidence>
<proteinExistence type="predicted"/>
<dbReference type="AlphaFoldDB" id="A0ABD0KN88"/>
<evidence type="ECO:0000313" key="1">
    <source>
        <dbReference type="EMBL" id="KAK7488572.1"/>
    </source>
</evidence>
<accession>A0ABD0KN88</accession>
<protein>
    <submittedName>
        <fullName evidence="1">Uncharacterized protein</fullName>
    </submittedName>
</protein>
<comment type="caution">
    <text evidence="1">The sequence shown here is derived from an EMBL/GenBank/DDBJ whole genome shotgun (WGS) entry which is preliminary data.</text>
</comment>
<name>A0ABD0KN88_9CAEN</name>
<dbReference type="Proteomes" id="UP001519460">
    <property type="component" value="Unassembled WGS sequence"/>
</dbReference>
<sequence>MTTSHDLLSGNSCLLKPASSLYGTPEDRRFTLEASAAGLQKFQPIDAGVKF</sequence>